<feature type="transmembrane region" description="Helical" evidence="1">
    <location>
        <begin position="517"/>
        <end position="536"/>
    </location>
</feature>
<dbReference type="PANTHER" id="PTHR44757:SF2">
    <property type="entry name" value="BIOFILM ARCHITECTURE MAINTENANCE PROTEIN MBAA"/>
    <property type="match status" value="1"/>
</dbReference>
<feature type="domain" description="PAS" evidence="2">
    <location>
        <begin position="856"/>
        <end position="912"/>
    </location>
</feature>
<feature type="transmembrane region" description="Helical" evidence="1">
    <location>
        <begin position="592"/>
        <end position="611"/>
    </location>
</feature>
<keyword evidence="1" id="KW-0812">Transmembrane</keyword>
<dbReference type="CDD" id="cd01948">
    <property type="entry name" value="EAL"/>
    <property type="match status" value="1"/>
</dbReference>
<dbReference type="PANTHER" id="PTHR44757">
    <property type="entry name" value="DIGUANYLATE CYCLASE DGCP"/>
    <property type="match status" value="1"/>
</dbReference>
<dbReference type="STRING" id="576117.SAMN04488138_103247"/>
<dbReference type="Pfam" id="PF00990">
    <property type="entry name" value="GGDEF"/>
    <property type="match status" value="1"/>
</dbReference>
<feature type="transmembrane region" description="Helical" evidence="1">
    <location>
        <begin position="380"/>
        <end position="397"/>
    </location>
</feature>
<feature type="transmembrane region" description="Helical" evidence="1">
    <location>
        <begin position="446"/>
        <end position="470"/>
    </location>
</feature>
<evidence type="ECO:0000259" key="3">
    <source>
        <dbReference type="PROSITE" id="PS50883"/>
    </source>
</evidence>
<dbReference type="SMART" id="SM00052">
    <property type="entry name" value="EAL"/>
    <property type="match status" value="1"/>
</dbReference>
<protein>
    <submittedName>
        <fullName evidence="5">PAS domain S-box-containing protein/diguanylate cyclase (GGDEF) domain-containing protein</fullName>
    </submittedName>
</protein>
<evidence type="ECO:0000259" key="2">
    <source>
        <dbReference type="PROSITE" id="PS50112"/>
    </source>
</evidence>
<organism evidence="5 6">
    <name type="scientific">Celeribacter halophilus</name>
    <dbReference type="NCBI Taxonomy" id="576117"/>
    <lineage>
        <taxon>Bacteria</taxon>
        <taxon>Pseudomonadati</taxon>
        <taxon>Pseudomonadota</taxon>
        <taxon>Alphaproteobacteria</taxon>
        <taxon>Rhodobacterales</taxon>
        <taxon>Roseobacteraceae</taxon>
        <taxon>Celeribacter</taxon>
    </lineage>
</organism>
<dbReference type="Pfam" id="PF00563">
    <property type="entry name" value="EAL"/>
    <property type="match status" value="1"/>
</dbReference>
<dbReference type="EMBL" id="FORY01000003">
    <property type="protein sequence ID" value="SFJ29795.1"/>
    <property type="molecule type" value="Genomic_DNA"/>
</dbReference>
<dbReference type="PROSITE" id="PS50883">
    <property type="entry name" value="EAL"/>
    <property type="match status" value="1"/>
</dbReference>
<dbReference type="Pfam" id="PF13426">
    <property type="entry name" value="PAS_9"/>
    <property type="match status" value="1"/>
</dbReference>
<name>A0A1I3Q810_9RHOB</name>
<feature type="transmembrane region" description="Helical" evidence="1">
    <location>
        <begin position="331"/>
        <end position="352"/>
    </location>
</feature>
<feature type="transmembrane region" description="Helical" evidence="1">
    <location>
        <begin position="20"/>
        <end position="40"/>
    </location>
</feature>
<dbReference type="Proteomes" id="UP000183299">
    <property type="component" value="Unassembled WGS sequence"/>
</dbReference>
<dbReference type="SUPFAM" id="SSF141868">
    <property type="entry name" value="EAL domain-like"/>
    <property type="match status" value="1"/>
</dbReference>
<feature type="transmembrane region" description="Helical" evidence="1">
    <location>
        <begin position="482"/>
        <end position="505"/>
    </location>
</feature>
<feature type="transmembrane region" description="Helical" evidence="1">
    <location>
        <begin position="358"/>
        <end position="373"/>
    </location>
</feature>
<feature type="transmembrane region" description="Helical" evidence="1">
    <location>
        <begin position="248"/>
        <end position="265"/>
    </location>
</feature>
<evidence type="ECO:0000259" key="4">
    <source>
        <dbReference type="PROSITE" id="PS50887"/>
    </source>
</evidence>
<feature type="transmembrane region" description="Helical" evidence="1">
    <location>
        <begin position="542"/>
        <end position="560"/>
    </location>
</feature>
<dbReference type="SUPFAM" id="SSF55073">
    <property type="entry name" value="Nucleotide cyclase"/>
    <property type="match status" value="1"/>
</dbReference>
<dbReference type="InterPro" id="IPR001633">
    <property type="entry name" value="EAL_dom"/>
</dbReference>
<evidence type="ECO:0000256" key="1">
    <source>
        <dbReference type="SAM" id="Phobius"/>
    </source>
</evidence>
<feature type="transmembrane region" description="Helical" evidence="1">
    <location>
        <begin position="151"/>
        <end position="170"/>
    </location>
</feature>
<feature type="transmembrane region" description="Helical" evidence="1">
    <location>
        <begin position="403"/>
        <end position="425"/>
    </location>
</feature>
<dbReference type="Gene3D" id="3.20.20.450">
    <property type="entry name" value="EAL domain"/>
    <property type="match status" value="1"/>
</dbReference>
<dbReference type="InterPro" id="IPR000014">
    <property type="entry name" value="PAS"/>
</dbReference>
<keyword evidence="1" id="KW-0472">Membrane</keyword>
<dbReference type="SMART" id="SM00267">
    <property type="entry name" value="GGDEF"/>
    <property type="match status" value="1"/>
</dbReference>
<keyword evidence="1" id="KW-1133">Transmembrane helix</keyword>
<dbReference type="GO" id="GO:0006355">
    <property type="term" value="P:regulation of DNA-templated transcription"/>
    <property type="evidence" value="ECO:0007669"/>
    <property type="project" value="InterPro"/>
</dbReference>
<feature type="transmembrane region" description="Helical" evidence="1">
    <location>
        <begin position="190"/>
        <end position="210"/>
    </location>
</feature>
<feature type="transmembrane region" description="Helical" evidence="1">
    <location>
        <begin position="123"/>
        <end position="144"/>
    </location>
</feature>
<feature type="transmembrane region" description="Helical" evidence="1">
    <location>
        <begin position="85"/>
        <end position="103"/>
    </location>
</feature>
<dbReference type="InterPro" id="IPR035919">
    <property type="entry name" value="EAL_sf"/>
</dbReference>
<feature type="transmembrane region" description="Helical" evidence="1">
    <location>
        <begin position="222"/>
        <end position="242"/>
    </location>
</feature>
<feature type="transmembrane region" description="Helical" evidence="1">
    <location>
        <begin position="52"/>
        <end position="73"/>
    </location>
</feature>
<dbReference type="InterPro" id="IPR000160">
    <property type="entry name" value="GGDEF_dom"/>
</dbReference>
<accession>A0A1I3Q810</accession>
<dbReference type="NCBIfam" id="TIGR00229">
    <property type="entry name" value="sensory_box"/>
    <property type="match status" value="3"/>
</dbReference>
<sequence>MIRSGTDEQSQRSNDTAPQVIRALVGVITTLLLLQSLAFFPQFPAPPEFLGSVHPLVLITIAALTFDLSHQLYSLWHDKRRRASYLAFGTPVALTLILLQMANMRGGFPSWDLTFIDARGQRLSLGMAALTCFFILSLIPLVGSQRLFGKWASFAALTAVAAIALSKLSHALFSPGVSAPFLAEFSTSEALLFLGIAALSMPLTSARGLVDRRGTPVVNRTLWIGLSTCAIYLFSGPLLHGWTMADMFLFVLAGLTMTFLAERYLRPLESSTNRIPPPFTPAATNITSASSQIPQSFQTTPPSDAATIPKHAYILRLHHWASFHANLFQRCLLASAFLACVTLLSQALFSWISPDLPAIWPATATLAYFLTLHRPHDRLVMLAAGIVTLCTAHLLMGSPCGPALMFSISNGICALVVAKTAIRTLKIRRNGRHITNMSSLPQDISIFVLVSLCICSLFTYADYILITALAPSSDLPPLKHLWLVHSAGFSLSVPLILGMIWRLHFGPPVAEGRQTPPWPVVFLLAVLAFALVQYPIELYNHAPTPALIMGLIILLLPLMLPTPAATGTASLLTSAAVLLGTASKSAAFHVDILLLISLASILISIIGAYKFQRSRARLLYREILEDGPAMTVTMDDQFHITSASHRFCDYVCMPRETLIGLTPYEAGFLRIPNTALRNMQDFIRKTPDRDFTLEIDIRRPDGQLRKALAAIHKSSTVGTQFHYLAQITDTTALHRNSRLYKLTLEEGPALLLVQDAKRITLDVAPALCRLLEFSRTELIGKDALELTTPKTRQFVENVRAQGDSVAQPSDKVLEVKTKSGTILKVKAECRIIDPLAQGDEPKYVILFTDVTELEAHRSLTETLLNRNAAIVLSQDRNWRIQSASDAWCSHFGYSRDETIGRDLNDFMPEDDRATSTTFRTQVLSTVQDSKPRTNTLTLLTKTGEKRIVELRSVIEQQDGRWLNIVMVVDITDISLARQKLEHLVAHDDLTGLLSRRGFNTFYADGQRPCDFDLFMIDVDHFKSVNDAYGHETGDDLLRLIAQVLEVKTKPLGGASRIGGEEFAAIRPVTGLSPDRAFAEELMKAISTATLQTASGPITRTVSIGVTRLNRTDRLEDAIKWSDWALRDAKEDGRNKVIVADEAFTEKLRDIGKLTNHQDIIEALKKDEIKKYVHPIFDSSSSEIVGFEALMRWERADGTLVVPRQFMSQLRHVLLHENYADVPGHMRNALLSGLTACPGAFISFNTRLESLAFRGAAQTIMKSFGDFGTHRHNIVIELCENAITDRIDMDQVIMEIAILRSHGIRIALDDFGKEASNLNRLTHLPIDIVKIDKSLIDRIVTDRRSRETLRSIIQLAEALDFEIIAEGVETSAQRNILLSMGLHLHQGFLYARPMSVSKANDLYAVKESPALQEADP</sequence>
<dbReference type="Pfam" id="PF00989">
    <property type="entry name" value="PAS"/>
    <property type="match status" value="1"/>
</dbReference>
<dbReference type="Gene3D" id="3.30.70.270">
    <property type="match status" value="1"/>
</dbReference>
<reference evidence="5 6" key="1">
    <citation type="submission" date="2016-10" db="EMBL/GenBank/DDBJ databases">
        <authorList>
            <person name="de Groot N.N."/>
        </authorList>
    </citation>
    <scope>NUCLEOTIDE SEQUENCE [LARGE SCALE GENOMIC DNA]</scope>
    <source>
        <strain evidence="5 6">CGMCC 1.8891</strain>
    </source>
</reference>
<dbReference type="PROSITE" id="PS50887">
    <property type="entry name" value="GGDEF"/>
    <property type="match status" value="1"/>
</dbReference>
<dbReference type="InterPro" id="IPR043128">
    <property type="entry name" value="Rev_trsase/Diguanyl_cyclase"/>
</dbReference>
<gene>
    <name evidence="5" type="ORF">SAMN04488138_103247</name>
</gene>
<evidence type="ECO:0000313" key="6">
    <source>
        <dbReference type="Proteomes" id="UP000183299"/>
    </source>
</evidence>
<dbReference type="NCBIfam" id="TIGR00254">
    <property type="entry name" value="GGDEF"/>
    <property type="match status" value="1"/>
</dbReference>
<feature type="domain" description="EAL" evidence="3">
    <location>
        <begin position="1152"/>
        <end position="1406"/>
    </location>
</feature>
<evidence type="ECO:0000313" key="5">
    <source>
        <dbReference type="EMBL" id="SFJ29795.1"/>
    </source>
</evidence>
<dbReference type="Gene3D" id="3.30.450.20">
    <property type="entry name" value="PAS domain"/>
    <property type="match status" value="3"/>
</dbReference>
<feature type="domain" description="PAS" evidence="2">
    <location>
        <begin position="736"/>
        <end position="797"/>
    </location>
</feature>
<dbReference type="InterPro" id="IPR035965">
    <property type="entry name" value="PAS-like_dom_sf"/>
</dbReference>
<dbReference type="CDD" id="cd00130">
    <property type="entry name" value="PAS"/>
    <property type="match status" value="2"/>
</dbReference>
<dbReference type="InterPro" id="IPR052155">
    <property type="entry name" value="Biofilm_reg_signaling"/>
</dbReference>
<dbReference type="PROSITE" id="PS50112">
    <property type="entry name" value="PAS"/>
    <property type="match status" value="2"/>
</dbReference>
<keyword evidence="6" id="KW-1185">Reference proteome</keyword>
<proteinExistence type="predicted"/>
<feature type="domain" description="GGDEF" evidence="4">
    <location>
        <begin position="1009"/>
        <end position="1141"/>
    </location>
</feature>
<dbReference type="SUPFAM" id="SSF55785">
    <property type="entry name" value="PYP-like sensor domain (PAS domain)"/>
    <property type="match status" value="3"/>
</dbReference>
<dbReference type="SMART" id="SM00091">
    <property type="entry name" value="PAS"/>
    <property type="match status" value="3"/>
</dbReference>
<dbReference type="InterPro" id="IPR029787">
    <property type="entry name" value="Nucleotide_cyclase"/>
</dbReference>
<dbReference type="CDD" id="cd01949">
    <property type="entry name" value="GGDEF"/>
    <property type="match status" value="1"/>
</dbReference>
<dbReference type="InterPro" id="IPR013767">
    <property type="entry name" value="PAS_fold"/>
</dbReference>